<feature type="chain" id="PRO_5046910743" evidence="3">
    <location>
        <begin position="27"/>
        <end position="170"/>
    </location>
</feature>
<reference evidence="5" key="1">
    <citation type="journal article" date="2019" name="Int. J. Syst. Evol. Microbiol.">
        <title>The Global Catalogue of Microorganisms (GCM) 10K type strain sequencing project: providing services to taxonomists for standard genome sequencing and annotation.</title>
        <authorList>
            <consortium name="The Broad Institute Genomics Platform"/>
            <consortium name="The Broad Institute Genome Sequencing Center for Infectious Disease"/>
            <person name="Wu L."/>
            <person name="Ma J."/>
        </authorList>
    </citation>
    <scope>NUCLEOTIDE SEQUENCE [LARGE SCALE GENOMIC DNA]</scope>
    <source>
        <strain evidence="5">CCM 8479</strain>
    </source>
</reference>
<gene>
    <name evidence="4" type="ORF">ACFPN6_33335</name>
</gene>
<feature type="region of interest" description="Disordered" evidence="1">
    <location>
        <begin position="43"/>
        <end position="149"/>
    </location>
</feature>
<accession>A0ABW0DHX2</accession>
<proteinExistence type="predicted"/>
<feature type="signal peptide" evidence="3">
    <location>
        <begin position="1"/>
        <end position="26"/>
    </location>
</feature>
<evidence type="ECO:0000256" key="1">
    <source>
        <dbReference type="SAM" id="MobiDB-lite"/>
    </source>
</evidence>
<keyword evidence="3" id="KW-0732">Signal</keyword>
<dbReference type="RefSeq" id="WP_309059498.1">
    <property type="nucleotide sequence ID" value="NZ_BAAASS010000002.1"/>
</dbReference>
<sequence length="170" mass="17265">MRRRTGALGTLIALAALVPLADTAHARDLDCRDFAFQEDAQNLLSTDPSDPHRLDGDQGPDDGVACEELPRRGLTSSTARPRTPTPAGPTAPTTLPARLTSPAPAPGTATPTPPPTAPATPATAAPTRGVQGGTGGSSDTGPSGWDVGIGATFVTGALLATAYLVKRRRP</sequence>
<evidence type="ECO:0000256" key="2">
    <source>
        <dbReference type="SAM" id="Phobius"/>
    </source>
</evidence>
<keyword evidence="2" id="KW-0812">Transmembrane</keyword>
<evidence type="ECO:0000313" key="4">
    <source>
        <dbReference type="EMBL" id="MFC5229357.1"/>
    </source>
</evidence>
<protein>
    <submittedName>
        <fullName evidence="4">Excalibur calcium-binding protein</fullName>
    </submittedName>
</protein>
<feature type="transmembrane region" description="Helical" evidence="2">
    <location>
        <begin position="147"/>
        <end position="165"/>
    </location>
</feature>
<comment type="caution">
    <text evidence="4">The sequence shown here is derived from an EMBL/GenBank/DDBJ whole genome shotgun (WGS) entry which is preliminary data.</text>
</comment>
<keyword evidence="2" id="KW-1133">Transmembrane helix</keyword>
<keyword evidence="2" id="KW-0472">Membrane</keyword>
<name>A0ABW0DHX2_STRFI</name>
<evidence type="ECO:0000313" key="5">
    <source>
        <dbReference type="Proteomes" id="UP001596156"/>
    </source>
</evidence>
<feature type="compositionally biased region" description="Low complexity" evidence="1">
    <location>
        <begin position="119"/>
        <end position="129"/>
    </location>
</feature>
<feature type="compositionally biased region" description="Low complexity" evidence="1">
    <location>
        <begin position="90"/>
        <end position="110"/>
    </location>
</feature>
<dbReference type="EMBL" id="JBHSKL010000049">
    <property type="protein sequence ID" value="MFC5229357.1"/>
    <property type="molecule type" value="Genomic_DNA"/>
</dbReference>
<evidence type="ECO:0000256" key="3">
    <source>
        <dbReference type="SAM" id="SignalP"/>
    </source>
</evidence>
<keyword evidence="5" id="KW-1185">Reference proteome</keyword>
<organism evidence="4 5">
    <name type="scientific">Streptomyces fimbriatus</name>
    <dbReference type="NCBI Taxonomy" id="68197"/>
    <lineage>
        <taxon>Bacteria</taxon>
        <taxon>Bacillati</taxon>
        <taxon>Actinomycetota</taxon>
        <taxon>Actinomycetes</taxon>
        <taxon>Kitasatosporales</taxon>
        <taxon>Streptomycetaceae</taxon>
        <taxon>Streptomyces</taxon>
    </lineage>
</organism>
<dbReference type="Proteomes" id="UP001596156">
    <property type="component" value="Unassembled WGS sequence"/>
</dbReference>